<evidence type="ECO:0000313" key="1">
    <source>
        <dbReference type="Proteomes" id="UP000887580"/>
    </source>
</evidence>
<dbReference type="Proteomes" id="UP000887580">
    <property type="component" value="Unplaced"/>
</dbReference>
<evidence type="ECO:0000313" key="2">
    <source>
        <dbReference type="WBParaSite" id="PS1159_v2.g18327.t1"/>
    </source>
</evidence>
<name>A0AC35FKL4_9BILA</name>
<protein>
    <submittedName>
        <fullName evidence="2">Adenylate cyclase</fullName>
    </submittedName>
</protein>
<accession>A0AC35FKL4</accession>
<organism evidence="1 2">
    <name type="scientific">Panagrolaimus sp. PS1159</name>
    <dbReference type="NCBI Taxonomy" id="55785"/>
    <lineage>
        <taxon>Eukaryota</taxon>
        <taxon>Metazoa</taxon>
        <taxon>Ecdysozoa</taxon>
        <taxon>Nematoda</taxon>
        <taxon>Chromadorea</taxon>
        <taxon>Rhabditida</taxon>
        <taxon>Tylenchina</taxon>
        <taxon>Panagrolaimomorpha</taxon>
        <taxon>Panagrolaimoidea</taxon>
        <taxon>Panagrolaimidae</taxon>
        <taxon>Panagrolaimus</taxon>
    </lineage>
</organism>
<proteinExistence type="predicted"/>
<reference evidence="2" key="1">
    <citation type="submission" date="2022-11" db="UniProtKB">
        <authorList>
            <consortium name="WormBaseParasite"/>
        </authorList>
    </citation>
    <scope>IDENTIFICATION</scope>
</reference>
<dbReference type="WBParaSite" id="PS1159_v2.g18327.t1">
    <property type="protein sequence ID" value="PS1159_v2.g18327.t1"/>
    <property type="gene ID" value="PS1159_v2.g18327"/>
</dbReference>
<sequence>MNINGIFIYYPTELVQRRTFRETRKYVENRLQLIRDNEKQEKILLSVLPKHIAHELKKDIEGGGAEESMFKKIFIRKHENISILFADICGFTNLASGCTAEDLVMTLNELFARFDKIAHENHCMRIKILGDCYYCVSGLSEPRPDHAVCAVSMGLDMIDTIKLIRDLHGVNVNMRVGIHSGRAHCGVLGLKKWQFDVWSDDVTLANHMESGGIAGRIHITKATLDALNGAFKVEPGNGHLRSKYLAAHNVETYLIVHDGSREIPRIKVNPISKKELQVTGFADRQGHIVRRELSRPINEEVDNYLEKGIDAINKEAWKNEYCKKFSLVFKPKNMESKFLAYKANATMVEIACVFAVFALCSLMLGFGNLASRFVYAISGAAFFLVAVIMAFKTCRHTKRKTRQLPNRLYKFFLVLVVFIACIYCIFFAFLSSGGSGCSFNCDQNLTFVMQQRDNKKECAKINSFKIELVYESVLIILLSVCMFLSLLSLEKMVIAFLLALVSILAIWLLPYQDLHLRQFNIWLHRKSADYYNATIAEQIQSYCEDYGYFADLRCFFTFFIIFAVCMITIQSRRSEMVARYDFIWKLQAAAENNEMKKNHDQNRLILENILPAHVAAHFLTEQPKNRSELYSEGRPCACVIFATITGFNEFYMELDGNNEGVECLRLLNEIIADFDQLLSDPELACIEKIKTISTTYMAASGLTGEVVGNQHVVAVTKFAIKLLNKIEYINEHSFNNFNLRIGINVGPVVAGVIGTEKPHYDIWGNTVNVASRMDSSGIPGKIQVTEEVKQILEKENFDFDCRGEINVKGKGLMTTYILRVPELSQDTF</sequence>